<comment type="subcellular location">
    <subcellularLocation>
        <location evidence="1">Membrane</location>
        <topology evidence="1">Multi-pass membrane protein</topology>
    </subcellularLocation>
</comment>
<dbReference type="Pfam" id="PF00860">
    <property type="entry name" value="Xan_ur_permease"/>
    <property type="match status" value="1"/>
</dbReference>
<keyword evidence="9" id="KW-1185">Reference proteome</keyword>
<name>A0A4R3L1H7_9BACL</name>
<comment type="similarity">
    <text evidence="2">Belongs to the nucleobase:cation symporter-2 (NCS2) (TC 2.A.40) family. Azg-like subfamily.</text>
</comment>
<accession>A0A4R3L1H7</accession>
<dbReference type="InterPro" id="IPR006043">
    <property type="entry name" value="NCS2"/>
</dbReference>
<evidence type="ECO:0000313" key="9">
    <source>
        <dbReference type="Proteomes" id="UP000294937"/>
    </source>
</evidence>
<gene>
    <name evidence="8" type="ORF">EDD58_10768</name>
</gene>
<evidence type="ECO:0000313" key="8">
    <source>
        <dbReference type="EMBL" id="TCS93421.1"/>
    </source>
</evidence>
<evidence type="ECO:0000256" key="6">
    <source>
        <dbReference type="ARBA" id="ARBA00023136"/>
    </source>
</evidence>
<reference evidence="8 9" key="1">
    <citation type="submission" date="2019-03" db="EMBL/GenBank/DDBJ databases">
        <title>Genomic Encyclopedia of Type Strains, Phase IV (KMG-IV): sequencing the most valuable type-strain genomes for metagenomic binning, comparative biology and taxonomic classification.</title>
        <authorList>
            <person name="Goeker M."/>
        </authorList>
    </citation>
    <scope>NUCLEOTIDE SEQUENCE [LARGE SCALE GENOMIC DNA]</scope>
    <source>
        <strain evidence="8 9">DSM 45707</strain>
    </source>
</reference>
<feature type="transmembrane region" description="Helical" evidence="7">
    <location>
        <begin position="102"/>
        <end position="121"/>
    </location>
</feature>
<feature type="transmembrane region" description="Helical" evidence="7">
    <location>
        <begin position="242"/>
        <end position="263"/>
    </location>
</feature>
<keyword evidence="5 7" id="KW-1133">Transmembrane helix</keyword>
<feature type="transmembrane region" description="Helical" evidence="7">
    <location>
        <begin position="170"/>
        <end position="189"/>
    </location>
</feature>
<dbReference type="PANTHER" id="PTHR43337">
    <property type="entry name" value="XANTHINE/URACIL PERMEASE C887.17-RELATED"/>
    <property type="match status" value="1"/>
</dbReference>
<dbReference type="GO" id="GO:0005886">
    <property type="term" value="C:plasma membrane"/>
    <property type="evidence" value="ECO:0007669"/>
    <property type="project" value="TreeGrafter"/>
</dbReference>
<keyword evidence="3" id="KW-0813">Transport</keyword>
<evidence type="ECO:0000256" key="4">
    <source>
        <dbReference type="ARBA" id="ARBA00022692"/>
    </source>
</evidence>
<feature type="transmembrane region" description="Helical" evidence="7">
    <location>
        <begin position="275"/>
        <end position="293"/>
    </location>
</feature>
<feature type="transmembrane region" description="Helical" evidence="7">
    <location>
        <begin position="339"/>
        <end position="355"/>
    </location>
</feature>
<evidence type="ECO:0000256" key="7">
    <source>
        <dbReference type="SAM" id="Phobius"/>
    </source>
</evidence>
<sequence>MNIFESLFQLKHHQTNVKRELLAGLTTYVTVVYILIVNGYIIADSGIPLQAAILATAFTSVIGCVLMGFWANAPVILVPGMGVNAFFTYTIVHKMGLTWQEALAVVAISGLMFMLIAFTRLSKRIVTSIPDSLRKSITVGIGLLITFIGLQKGGLVQASKETFVTMGDLHQPVVALTLGSLLLTIVLYARNVKGSFLISLLITTIVAVLMGIRPSSTTVQSLSLDQYLTVVGSLSFSKMTSLPFWMATFILTMILVFENVGLLQGLLKDKKQFPAAFQANALSAFSAGLLGTSPTVCAVESATGIAAGGRTGLTPFTTGFLLLGSVFLIPFIQWIPDSAIASILVIVGGLMIGGVKDIPFNDLTEGIPAFFTIALIPFTYSIPDGIALGFITYAILKITTGKWRQLTPSFYLITSLFVIQLIFS</sequence>
<evidence type="ECO:0000256" key="5">
    <source>
        <dbReference type="ARBA" id="ARBA00022989"/>
    </source>
</evidence>
<keyword evidence="6 7" id="KW-0472">Membrane</keyword>
<dbReference type="GO" id="GO:0005345">
    <property type="term" value="F:purine nucleobase transmembrane transporter activity"/>
    <property type="evidence" value="ECO:0007669"/>
    <property type="project" value="TreeGrafter"/>
</dbReference>
<protein>
    <submittedName>
        <fullName evidence="8">AGZA family xanthine/uracil permease-like MFS transporter</fullName>
    </submittedName>
</protein>
<dbReference type="RefSeq" id="WP_243648725.1">
    <property type="nucleotide sequence ID" value="NZ_SMAG01000007.1"/>
</dbReference>
<feature type="transmembrane region" description="Helical" evidence="7">
    <location>
        <begin position="196"/>
        <end position="212"/>
    </location>
</feature>
<feature type="transmembrane region" description="Helical" evidence="7">
    <location>
        <begin position="133"/>
        <end position="150"/>
    </location>
</feature>
<evidence type="ECO:0000256" key="3">
    <source>
        <dbReference type="ARBA" id="ARBA00022448"/>
    </source>
</evidence>
<feature type="transmembrane region" description="Helical" evidence="7">
    <location>
        <begin position="21"/>
        <end position="43"/>
    </location>
</feature>
<dbReference type="EMBL" id="SMAG01000007">
    <property type="protein sequence ID" value="TCS93421.1"/>
    <property type="molecule type" value="Genomic_DNA"/>
</dbReference>
<dbReference type="Proteomes" id="UP000294937">
    <property type="component" value="Unassembled WGS sequence"/>
</dbReference>
<dbReference type="AlphaFoldDB" id="A0A4R3L1H7"/>
<feature type="transmembrane region" description="Helical" evidence="7">
    <location>
        <begin position="406"/>
        <end position="423"/>
    </location>
</feature>
<dbReference type="PANTHER" id="PTHR43337:SF2">
    <property type="entry name" value="XANTHINE_URACIL PERMEASE"/>
    <property type="match status" value="1"/>
</dbReference>
<evidence type="ECO:0000256" key="2">
    <source>
        <dbReference type="ARBA" id="ARBA00005697"/>
    </source>
</evidence>
<keyword evidence="4 7" id="KW-0812">Transmembrane</keyword>
<feature type="transmembrane region" description="Helical" evidence="7">
    <location>
        <begin position="49"/>
        <end position="69"/>
    </location>
</feature>
<organism evidence="8 9">
    <name type="scientific">Hazenella coriacea</name>
    <dbReference type="NCBI Taxonomy" id="1179467"/>
    <lineage>
        <taxon>Bacteria</taxon>
        <taxon>Bacillati</taxon>
        <taxon>Bacillota</taxon>
        <taxon>Bacilli</taxon>
        <taxon>Bacillales</taxon>
        <taxon>Thermoactinomycetaceae</taxon>
        <taxon>Hazenella</taxon>
    </lineage>
</organism>
<proteinExistence type="inferred from homology"/>
<feature type="transmembrane region" description="Helical" evidence="7">
    <location>
        <begin position="76"/>
        <end position="96"/>
    </location>
</feature>
<feature type="transmembrane region" description="Helical" evidence="7">
    <location>
        <begin position="367"/>
        <end position="394"/>
    </location>
</feature>
<comment type="caution">
    <text evidence="8">The sequence shown here is derived from an EMBL/GenBank/DDBJ whole genome shotgun (WGS) entry which is preliminary data.</text>
</comment>
<evidence type="ECO:0000256" key="1">
    <source>
        <dbReference type="ARBA" id="ARBA00004141"/>
    </source>
</evidence>
<dbReference type="InterPro" id="IPR045018">
    <property type="entry name" value="Azg-like"/>
</dbReference>
<feature type="transmembrane region" description="Helical" evidence="7">
    <location>
        <begin position="313"/>
        <end position="332"/>
    </location>
</feature>